<dbReference type="Pfam" id="PF00849">
    <property type="entry name" value="PseudoU_synth_2"/>
    <property type="match status" value="1"/>
</dbReference>
<keyword evidence="8" id="KW-1185">Reference proteome</keyword>
<dbReference type="EC" id="5.4.99.-" evidence="5"/>
<dbReference type="Gene3D" id="3.30.70.1560">
    <property type="entry name" value="Alpha-L RNA-binding motif"/>
    <property type="match status" value="1"/>
</dbReference>
<comment type="similarity">
    <text evidence="1 5">Belongs to the pseudouridine synthase RsuA family.</text>
</comment>
<gene>
    <name evidence="7" type="ORF">JZO76_07775</name>
</gene>
<dbReference type="SUPFAM" id="SSF55174">
    <property type="entry name" value="Alpha-L RNA-binding motif"/>
    <property type="match status" value="1"/>
</dbReference>
<dbReference type="Proteomes" id="UP000664256">
    <property type="component" value="Unassembled WGS sequence"/>
</dbReference>
<dbReference type="InterPro" id="IPR042092">
    <property type="entry name" value="PsdUridine_s_RsuA/RluB/E/F_cat"/>
</dbReference>
<dbReference type="InterPro" id="IPR000748">
    <property type="entry name" value="PsdUridine_synth_RsuA/RluB/E/F"/>
</dbReference>
<dbReference type="InterPro" id="IPR006145">
    <property type="entry name" value="PsdUridine_synth_RsuA/RluA"/>
</dbReference>
<dbReference type="InterPro" id="IPR020094">
    <property type="entry name" value="TruA/RsuA/RluB/E/F_N"/>
</dbReference>
<evidence type="ECO:0000256" key="4">
    <source>
        <dbReference type="PROSITE-ProRule" id="PRU00182"/>
    </source>
</evidence>
<evidence type="ECO:0000256" key="5">
    <source>
        <dbReference type="RuleBase" id="RU003887"/>
    </source>
</evidence>
<organism evidence="7 8">
    <name type="scientific">Candidatus Enterococcus myersii</name>
    <dbReference type="NCBI Taxonomy" id="2815322"/>
    <lineage>
        <taxon>Bacteria</taxon>
        <taxon>Bacillati</taxon>
        <taxon>Bacillota</taxon>
        <taxon>Bacilli</taxon>
        <taxon>Lactobacillales</taxon>
        <taxon>Enterococcaceae</taxon>
        <taxon>Enterococcus</taxon>
    </lineage>
</organism>
<protein>
    <recommendedName>
        <fullName evidence="5">Pseudouridine synthase</fullName>
        <ecNumber evidence="5">5.4.99.-</ecNumber>
    </recommendedName>
</protein>
<dbReference type="Gene3D" id="3.30.70.580">
    <property type="entry name" value="Pseudouridine synthase I, catalytic domain, N-terminal subdomain"/>
    <property type="match status" value="1"/>
</dbReference>
<dbReference type="RefSeq" id="WP_206903545.1">
    <property type="nucleotide sequence ID" value="NZ_JAFLVT010000008.1"/>
</dbReference>
<dbReference type="PROSITE" id="PS01149">
    <property type="entry name" value="PSI_RSU"/>
    <property type="match status" value="1"/>
</dbReference>
<comment type="caution">
    <text evidence="7">The sequence shown here is derived from an EMBL/GenBank/DDBJ whole genome shotgun (WGS) entry which is preliminary data.</text>
</comment>
<evidence type="ECO:0000256" key="3">
    <source>
        <dbReference type="ARBA" id="ARBA00023235"/>
    </source>
</evidence>
<evidence type="ECO:0000313" key="8">
    <source>
        <dbReference type="Proteomes" id="UP000664256"/>
    </source>
</evidence>
<evidence type="ECO:0000256" key="1">
    <source>
        <dbReference type="ARBA" id="ARBA00008348"/>
    </source>
</evidence>
<keyword evidence="3 5" id="KW-0413">Isomerase</keyword>
<reference evidence="7 8" key="1">
    <citation type="submission" date="2021-03" db="EMBL/GenBank/DDBJ databases">
        <title>Enterococcal diversity collection.</title>
        <authorList>
            <person name="Gilmore M.S."/>
            <person name="Schwartzman J."/>
            <person name="Van Tyne D."/>
            <person name="Martin M."/>
            <person name="Earl A.M."/>
            <person name="Manson A.L."/>
            <person name="Straub T."/>
            <person name="Salamzade R."/>
            <person name="Saavedra J."/>
            <person name="Lebreton F."/>
            <person name="Prichula J."/>
            <person name="Schaufler K."/>
            <person name="Gaca A."/>
            <person name="Sgardioli B."/>
            <person name="Wagenaar J."/>
            <person name="Strong T."/>
        </authorList>
    </citation>
    <scope>NUCLEOTIDE SEQUENCE [LARGE SCALE GENOMIC DNA]</scope>
    <source>
        <strain evidence="7 8">MJM12</strain>
    </source>
</reference>
<dbReference type="NCBIfam" id="TIGR00093">
    <property type="entry name" value="pseudouridine synthase"/>
    <property type="match status" value="1"/>
</dbReference>
<dbReference type="Gene3D" id="3.10.290.10">
    <property type="entry name" value="RNA-binding S4 domain"/>
    <property type="match status" value="1"/>
</dbReference>
<keyword evidence="2 4" id="KW-0694">RNA-binding</keyword>
<sequence>MRLDKLIEEALHTSRKEMKRLFLSGQVTIDGTKERQQNRNVDSQIHKIMVGNQQLFTDEAYYLLDKPAGVVTANSDLNHQTVFDCLKKADRYPDLYAVGRLDRDTSGFLLLTNNGPLGYDLLHPEKKVTKVYEACINEIVTETDITKFRDGIIFLDGTQCKPANLEILQIDTKNQRSYIRLTIWEGKFHQVKKMFLACGKKVLTLRRLAMGPLYLPENSQPGDYFPLTKAQLTLLKPYFR</sequence>
<dbReference type="CDD" id="cd02553">
    <property type="entry name" value="PseudoU_synth_RsuA"/>
    <property type="match status" value="1"/>
</dbReference>
<feature type="domain" description="Pseudouridine synthase RsuA/RluA-like" evidence="6">
    <location>
        <begin position="61"/>
        <end position="196"/>
    </location>
</feature>
<dbReference type="InterPro" id="IPR036986">
    <property type="entry name" value="S4_RNA-bd_sf"/>
</dbReference>
<evidence type="ECO:0000313" key="7">
    <source>
        <dbReference type="EMBL" id="MBO0449437.1"/>
    </source>
</evidence>
<dbReference type="SUPFAM" id="SSF55120">
    <property type="entry name" value="Pseudouridine synthase"/>
    <property type="match status" value="1"/>
</dbReference>
<accession>A0ABS3H7L5</accession>
<dbReference type="InterPro" id="IPR050343">
    <property type="entry name" value="RsuA_PseudoU_synthase"/>
</dbReference>
<evidence type="ECO:0000256" key="2">
    <source>
        <dbReference type="ARBA" id="ARBA00022884"/>
    </source>
</evidence>
<dbReference type="PANTHER" id="PTHR47683">
    <property type="entry name" value="PSEUDOURIDINE SYNTHASE FAMILY PROTEIN-RELATED"/>
    <property type="match status" value="1"/>
</dbReference>
<dbReference type="InterPro" id="IPR020103">
    <property type="entry name" value="PsdUridine_synth_cat_dom_sf"/>
</dbReference>
<dbReference type="PROSITE" id="PS50889">
    <property type="entry name" value="S4"/>
    <property type="match status" value="1"/>
</dbReference>
<name>A0ABS3H7L5_9ENTE</name>
<dbReference type="EMBL" id="JAFLVT010000008">
    <property type="protein sequence ID" value="MBO0449437.1"/>
    <property type="molecule type" value="Genomic_DNA"/>
</dbReference>
<evidence type="ECO:0000259" key="6">
    <source>
        <dbReference type="Pfam" id="PF00849"/>
    </source>
</evidence>
<dbReference type="PANTHER" id="PTHR47683:SF4">
    <property type="entry name" value="PSEUDOURIDINE SYNTHASE"/>
    <property type="match status" value="1"/>
</dbReference>
<dbReference type="InterPro" id="IPR018496">
    <property type="entry name" value="PsdUridine_synth_RsuA/RluB_CS"/>
</dbReference>
<proteinExistence type="inferred from homology"/>
<dbReference type="CDD" id="cd00165">
    <property type="entry name" value="S4"/>
    <property type="match status" value="1"/>
</dbReference>